<name>A0A392LYF7_9FABA</name>
<comment type="caution">
    <text evidence="1">The sequence shown here is derived from an EMBL/GenBank/DDBJ whole genome shotgun (WGS) entry which is preliminary data.</text>
</comment>
<gene>
    <name evidence="1" type="ORF">A2U01_0000346</name>
</gene>
<accession>A0A392LYF7</accession>
<organism evidence="1 2">
    <name type="scientific">Trifolium medium</name>
    <dbReference type="NCBI Taxonomy" id="97028"/>
    <lineage>
        <taxon>Eukaryota</taxon>
        <taxon>Viridiplantae</taxon>
        <taxon>Streptophyta</taxon>
        <taxon>Embryophyta</taxon>
        <taxon>Tracheophyta</taxon>
        <taxon>Spermatophyta</taxon>
        <taxon>Magnoliopsida</taxon>
        <taxon>eudicotyledons</taxon>
        <taxon>Gunneridae</taxon>
        <taxon>Pentapetalae</taxon>
        <taxon>rosids</taxon>
        <taxon>fabids</taxon>
        <taxon>Fabales</taxon>
        <taxon>Fabaceae</taxon>
        <taxon>Papilionoideae</taxon>
        <taxon>50 kb inversion clade</taxon>
        <taxon>NPAAA clade</taxon>
        <taxon>Hologalegina</taxon>
        <taxon>IRL clade</taxon>
        <taxon>Trifolieae</taxon>
        <taxon>Trifolium</taxon>
    </lineage>
</organism>
<keyword evidence="2" id="KW-1185">Reference proteome</keyword>
<protein>
    <submittedName>
        <fullName evidence="1">Uncharacterized protein</fullName>
    </submittedName>
</protein>
<dbReference type="AlphaFoldDB" id="A0A392LYF7"/>
<proteinExistence type="predicted"/>
<dbReference type="EMBL" id="LXQA010000211">
    <property type="protein sequence ID" value="MCH79594.1"/>
    <property type="molecule type" value="Genomic_DNA"/>
</dbReference>
<dbReference type="Proteomes" id="UP000265520">
    <property type="component" value="Unassembled WGS sequence"/>
</dbReference>
<sequence>MVERLRGSAAAVSTHRHHCGGSCVGRWELERSQAARRRTVLGSP</sequence>
<reference evidence="1 2" key="1">
    <citation type="journal article" date="2018" name="Front. Plant Sci.">
        <title>Red Clover (Trifolium pratense) and Zigzag Clover (T. medium) - A Picture of Genomic Similarities and Differences.</title>
        <authorList>
            <person name="Dluhosova J."/>
            <person name="Istvanek J."/>
            <person name="Nedelnik J."/>
            <person name="Repkova J."/>
        </authorList>
    </citation>
    <scope>NUCLEOTIDE SEQUENCE [LARGE SCALE GENOMIC DNA]</scope>
    <source>
        <strain evidence="2">cv. 10/8</strain>
        <tissue evidence="1">Leaf</tissue>
    </source>
</reference>
<evidence type="ECO:0000313" key="2">
    <source>
        <dbReference type="Proteomes" id="UP000265520"/>
    </source>
</evidence>
<evidence type="ECO:0000313" key="1">
    <source>
        <dbReference type="EMBL" id="MCH79594.1"/>
    </source>
</evidence>